<organism evidence="2 3">
    <name type="scientific">Porphyra umbilicalis</name>
    <name type="common">Purple laver</name>
    <name type="synonym">Red alga</name>
    <dbReference type="NCBI Taxonomy" id="2786"/>
    <lineage>
        <taxon>Eukaryota</taxon>
        <taxon>Rhodophyta</taxon>
        <taxon>Bangiophyceae</taxon>
        <taxon>Bangiales</taxon>
        <taxon>Bangiaceae</taxon>
        <taxon>Porphyra</taxon>
    </lineage>
</organism>
<keyword evidence="3" id="KW-1185">Reference proteome</keyword>
<reference evidence="2 3" key="1">
    <citation type="submission" date="2017-03" db="EMBL/GenBank/DDBJ databases">
        <title>WGS assembly of Porphyra umbilicalis.</title>
        <authorList>
            <person name="Brawley S.H."/>
            <person name="Blouin N.A."/>
            <person name="Ficko-Blean E."/>
            <person name="Wheeler G.L."/>
            <person name="Lohr M."/>
            <person name="Goodson H.V."/>
            <person name="Jenkins J.W."/>
            <person name="Blaby-Haas C.E."/>
            <person name="Helliwell K.E."/>
            <person name="Chan C."/>
            <person name="Marriage T."/>
            <person name="Bhattacharya D."/>
            <person name="Klein A.S."/>
            <person name="Badis Y."/>
            <person name="Brodie J."/>
            <person name="Cao Y."/>
            <person name="Collen J."/>
            <person name="Dittami S.M."/>
            <person name="Gachon C.M."/>
            <person name="Green B.R."/>
            <person name="Karpowicz S."/>
            <person name="Kim J.W."/>
            <person name="Kudahl U."/>
            <person name="Lin S."/>
            <person name="Michel G."/>
            <person name="Mittag M."/>
            <person name="Olson B.J."/>
            <person name="Pangilinan J."/>
            <person name="Peng Y."/>
            <person name="Qiu H."/>
            <person name="Shu S."/>
            <person name="Singer J.T."/>
            <person name="Smith A.G."/>
            <person name="Sprecher B.N."/>
            <person name="Wagner V."/>
            <person name="Wang W."/>
            <person name="Wang Z.-Y."/>
            <person name="Yan J."/>
            <person name="Yarish C."/>
            <person name="Zoeuner-Riek S."/>
            <person name="Zhuang Y."/>
            <person name="Zou Y."/>
            <person name="Lindquist E.A."/>
            <person name="Grimwood J."/>
            <person name="Barry K."/>
            <person name="Rokhsar D.S."/>
            <person name="Schmutz J."/>
            <person name="Stiller J.W."/>
            <person name="Grossman A.R."/>
            <person name="Prochnik S.E."/>
        </authorList>
    </citation>
    <scope>NUCLEOTIDE SEQUENCE [LARGE SCALE GENOMIC DNA]</scope>
    <source>
        <strain evidence="2">4086291</strain>
    </source>
</reference>
<name>A0A1X6P7U1_PORUM</name>
<feature type="compositionally biased region" description="Low complexity" evidence="1">
    <location>
        <begin position="417"/>
        <end position="439"/>
    </location>
</feature>
<evidence type="ECO:0000256" key="1">
    <source>
        <dbReference type="SAM" id="MobiDB-lite"/>
    </source>
</evidence>
<sequence length="544" mass="56108">MTEQELESAKAAWRAAADAVSTDEAAADPIAQALVALQTAYDGFVAATDTLSVGALEAALTPPDDRDVRWHVLAHRALLFVVRVGLFGPETTREAVKRRNFWFKRIYGNMMGVLTPCDHVIVSALVCEAEENELLEPYHISDVDMGLELHATFYAEVVNMHSCLADLKEEANCAGQHLRAAIEQLNNLGHYIVNQEAHARKVALAKSAVKIGVSLAPVVGSVLGVTVDVVAELVDSLPGGAAAVVRCLADPTNVAAARQVLVMIGNVEDRLSPALTEQLSSAVTPFESVAALEGELGRVATLLECAGAEKEGVVDAVGDAVDDGGAGEAAPGAGSDPLDDFQGAMRSAAIEHGVDEADQLRCRVASRPAAPPAVHPPSSAGGGGCTSLPPPSASPSMATPAAATVSHPPPSAGAGSGAATSAVPPALPAAPEAGGSAATLPPPAAPRPSDAVFFAGARDWTEAETADRLVQRVARVYDAPKRAALAAIVRATVAEHCVTGESLEECTDAHAMAVDLLGDWGGRRGVLAVVTRFIEKVQRLAAQQ</sequence>
<dbReference type="Proteomes" id="UP000218209">
    <property type="component" value="Unassembled WGS sequence"/>
</dbReference>
<feature type="compositionally biased region" description="Low complexity" evidence="1">
    <location>
        <begin position="394"/>
        <end position="406"/>
    </location>
</feature>
<feature type="region of interest" description="Disordered" evidence="1">
    <location>
        <begin position="368"/>
        <end position="450"/>
    </location>
</feature>
<dbReference type="EMBL" id="KV918850">
    <property type="protein sequence ID" value="OSX76959.1"/>
    <property type="molecule type" value="Genomic_DNA"/>
</dbReference>
<protein>
    <submittedName>
        <fullName evidence="2">Uncharacterized protein</fullName>
    </submittedName>
</protein>
<dbReference type="AlphaFoldDB" id="A0A1X6P7U1"/>
<accession>A0A1X6P7U1</accession>
<gene>
    <name evidence="2" type="ORF">BU14_0167s0031</name>
</gene>
<proteinExistence type="predicted"/>
<evidence type="ECO:0000313" key="2">
    <source>
        <dbReference type="EMBL" id="OSX76959.1"/>
    </source>
</evidence>
<evidence type="ECO:0000313" key="3">
    <source>
        <dbReference type="Proteomes" id="UP000218209"/>
    </source>
</evidence>